<dbReference type="PROSITE" id="PS51431">
    <property type="entry name" value="KAIA_C"/>
    <property type="match status" value="1"/>
</dbReference>
<feature type="domain" description="KaiA N-terminal" evidence="3">
    <location>
        <begin position="1"/>
        <end position="165"/>
    </location>
</feature>
<accession>A0A2W4ZCH0</accession>
<evidence type="ECO:0000313" key="6">
    <source>
        <dbReference type="Proteomes" id="UP000249794"/>
    </source>
</evidence>
<dbReference type="InterPro" id="IPR020844">
    <property type="entry name" value="Circadian_clock_KaiA_N"/>
</dbReference>
<comment type="caution">
    <text evidence="5">The sequence shown here is derived from an EMBL/GenBank/DDBJ whole genome shotgun (WGS) entry which is preliminary data.</text>
</comment>
<reference evidence="5 6" key="2">
    <citation type="submission" date="2018-06" db="EMBL/GenBank/DDBJ databases">
        <title>Metagenomic assembly of (sub)arctic Cyanobacteria and their associated microbiome from non-axenic cultures.</title>
        <authorList>
            <person name="Baurain D."/>
        </authorList>
    </citation>
    <scope>NUCLEOTIDE SEQUENCE [LARGE SCALE GENOMIC DNA]</scope>
    <source>
        <strain evidence="5">ULC027bin1</strain>
    </source>
</reference>
<dbReference type="EMBL" id="QBMP01000073">
    <property type="protein sequence ID" value="PZO56371.1"/>
    <property type="molecule type" value="Genomic_DNA"/>
</dbReference>
<dbReference type="Proteomes" id="UP000249794">
    <property type="component" value="Unassembled WGS sequence"/>
</dbReference>
<dbReference type="SUPFAM" id="SSF101215">
    <property type="entry name" value="KaiA/RbsU domain"/>
    <property type="match status" value="1"/>
</dbReference>
<evidence type="ECO:0000259" key="4">
    <source>
        <dbReference type="PROSITE" id="PS51431"/>
    </source>
</evidence>
<evidence type="ECO:0000256" key="1">
    <source>
        <dbReference type="ARBA" id="ARBA00023108"/>
    </source>
</evidence>
<keyword evidence="1" id="KW-0090">Biological rhythms</keyword>
<reference evidence="6" key="1">
    <citation type="submission" date="2018-04" db="EMBL/GenBank/DDBJ databases">
        <authorList>
            <person name="Cornet L."/>
        </authorList>
    </citation>
    <scope>NUCLEOTIDE SEQUENCE [LARGE SCALE GENOMIC DNA]</scope>
</reference>
<dbReference type="Gene3D" id="3.40.50.2300">
    <property type="match status" value="1"/>
</dbReference>
<dbReference type="GO" id="GO:0007623">
    <property type="term" value="P:circadian rhythm"/>
    <property type="evidence" value="ECO:0007669"/>
    <property type="project" value="InterPro"/>
</dbReference>
<dbReference type="Gene3D" id="1.10.1240.30">
    <property type="entry name" value="KaiA/RbsU domain"/>
    <property type="match status" value="1"/>
</dbReference>
<evidence type="ECO:0000256" key="2">
    <source>
        <dbReference type="ARBA" id="ARBA00034852"/>
    </source>
</evidence>
<dbReference type="SUPFAM" id="SSF52172">
    <property type="entry name" value="CheY-like"/>
    <property type="match status" value="1"/>
</dbReference>
<organism evidence="5 6">
    <name type="scientific">Phormidesmis priestleyi</name>
    <dbReference type="NCBI Taxonomy" id="268141"/>
    <lineage>
        <taxon>Bacteria</taxon>
        <taxon>Bacillati</taxon>
        <taxon>Cyanobacteriota</taxon>
        <taxon>Cyanophyceae</taxon>
        <taxon>Leptolyngbyales</taxon>
        <taxon>Leptolyngbyaceae</taxon>
        <taxon>Phormidesmis</taxon>
    </lineage>
</organism>
<dbReference type="InterPro" id="IPR011006">
    <property type="entry name" value="CheY-like_superfamily"/>
</dbReference>
<dbReference type="InterPro" id="IPR017944">
    <property type="entry name" value="KaiA/RbsU_helical_domain_sf"/>
</dbReference>
<dbReference type="PROSITE" id="PS51430">
    <property type="entry name" value="KAIA_N"/>
    <property type="match status" value="1"/>
</dbReference>
<dbReference type="SMART" id="SM01247">
    <property type="entry name" value="KaiA"/>
    <property type="match status" value="1"/>
</dbReference>
<feature type="domain" description="KaiA C-terminal" evidence="4">
    <location>
        <begin position="175"/>
        <end position="283"/>
    </location>
</feature>
<dbReference type="Pfam" id="PF07688">
    <property type="entry name" value="KaiA"/>
    <property type="match status" value="1"/>
</dbReference>
<dbReference type="InterPro" id="IPR011648">
    <property type="entry name" value="Circadian_clock_KaiA"/>
</dbReference>
<dbReference type="Pfam" id="PF21714">
    <property type="entry name" value="KaiA_N"/>
    <property type="match status" value="1"/>
</dbReference>
<sequence length="285" mass="32973">MSAQFLLGVYVPAESLADSLHRLLTQKSFVVSWSQSPSDFADWVTHNRHRIDCLIVQASSEAFQALNLFQQRDILLPTLTIGRAEAVENDEAAIVYHSAVTSLDIDNLDGIDEAIRFAVERYLQLPATEAPPNTSLEKSSESGDKRIFLLSLQQQRLSEKLRERLGYVGVYYKRNPRNFLRHMTRSERQEFLDKLSQDYRHIILNYFANDTTINQKIDDFVNVAFFADMSVPKIVEIHMELIDDFSKQLQLEGRNEEVLADYRLTLIDVMAHLCEMYRRSLPREI</sequence>
<evidence type="ECO:0000313" key="5">
    <source>
        <dbReference type="EMBL" id="PZO56371.1"/>
    </source>
</evidence>
<gene>
    <name evidence="5" type="ORF">DCF15_08870</name>
</gene>
<protein>
    <recommendedName>
        <fullName evidence="2">Circadian clock oscillator protein KaiA</fullName>
    </recommendedName>
</protein>
<name>A0A2W4ZCH0_9CYAN</name>
<evidence type="ECO:0000259" key="3">
    <source>
        <dbReference type="PROSITE" id="PS51430"/>
    </source>
</evidence>
<proteinExistence type="predicted"/>
<dbReference type="InterPro" id="IPR020856">
    <property type="entry name" value="Circadian_clock_protein_KaiA_C"/>
</dbReference>
<dbReference type="AlphaFoldDB" id="A0A2W4ZCH0"/>